<dbReference type="Proteomes" id="UP000237925">
    <property type="component" value="Chromosome"/>
</dbReference>
<dbReference type="AlphaFoldDB" id="A0A2R3QBC1"/>
<name>A0A2R3QBC1_9BURK</name>
<keyword evidence="2" id="KW-1185">Reference proteome</keyword>
<dbReference type="SUPFAM" id="SSF56112">
    <property type="entry name" value="Protein kinase-like (PK-like)"/>
    <property type="match status" value="1"/>
</dbReference>
<evidence type="ECO:0000313" key="1">
    <source>
        <dbReference type="EMBL" id="AVO49088.1"/>
    </source>
</evidence>
<evidence type="ECO:0000313" key="2">
    <source>
        <dbReference type="Proteomes" id="UP000237925"/>
    </source>
</evidence>
<proteinExistence type="predicted"/>
<dbReference type="EMBL" id="CP027667">
    <property type="protein sequence ID" value="AVO49088.1"/>
    <property type="molecule type" value="Genomic_DNA"/>
</dbReference>
<evidence type="ECO:0008006" key="3">
    <source>
        <dbReference type="Google" id="ProtNLM"/>
    </source>
</evidence>
<dbReference type="RefSeq" id="WP_106683524.1">
    <property type="nucleotide sequence ID" value="NZ_CP027667.1"/>
</dbReference>
<sequence>MPESPHSRPDATALEATDADGPAATFLAQQLPRQSALIAPHELAGRRVWLKRAGPRHGMSGYRALGLAARLLRLPVLTPVPNRGGRVAIATEVRRLRELAAHGIAVPQVLAAQDEGFLMADLGAPGRPAPSLATELDAALPAGAPAVLALWTQGLDALAQVHARGQCLSQAFARNLVLSADGRIACIDFEDDPAAALPLATCQLRDLLCYVHSTALHLAQAQALEDARAAWRQRLQGPQYGAEFHALLARSVARLAWLRHLPADRRWGRDAQRLRAGWEFFRTLSK</sequence>
<dbReference type="KEGG" id="mela:C6568_07320"/>
<dbReference type="OrthoDB" id="8028712at2"/>
<reference evidence="1 2" key="1">
    <citation type="submission" date="2018-03" db="EMBL/GenBank/DDBJ databases">
        <title>Genome sequencing of Melaminivora sp.</title>
        <authorList>
            <person name="Kim S.-J."/>
            <person name="Heo J."/>
            <person name="Ahn J.-H."/>
            <person name="Kwon S.-W."/>
        </authorList>
    </citation>
    <scope>NUCLEOTIDE SEQUENCE [LARGE SCALE GENOMIC DNA]</scope>
    <source>
        <strain evidence="1 2">SC2-9</strain>
    </source>
</reference>
<accession>A0A2R3QBC1</accession>
<protein>
    <recommendedName>
        <fullName evidence="3">Serine/threonine protein kinase</fullName>
    </recommendedName>
</protein>
<dbReference type="InterPro" id="IPR011009">
    <property type="entry name" value="Kinase-like_dom_sf"/>
</dbReference>
<gene>
    <name evidence="1" type="ORF">C6568_07320</name>
</gene>
<organism evidence="1 2">
    <name type="scientific">Melaminivora suipulveris</name>
    <dbReference type="NCBI Taxonomy" id="2109913"/>
    <lineage>
        <taxon>Bacteria</taxon>
        <taxon>Pseudomonadati</taxon>
        <taxon>Pseudomonadota</taxon>
        <taxon>Betaproteobacteria</taxon>
        <taxon>Burkholderiales</taxon>
        <taxon>Comamonadaceae</taxon>
        <taxon>Melaminivora</taxon>
    </lineage>
</organism>